<dbReference type="EMBL" id="JAWSTH010000098">
    <property type="protein sequence ID" value="MDW5597676.1"/>
    <property type="molecule type" value="Genomic_DNA"/>
</dbReference>
<evidence type="ECO:0000256" key="1">
    <source>
        <dbReference type="SAM" id="MobiDB-lite"/>
    </source>
</evidence>
<keyword evidence="2" id="KW-0812">Transmembrane</keyword>
<feature type="region of interest" description="Disordered" evidence="1">
    <location>
        <begin position="1"/>
        <end position="52"/>
    </location>
</feature>
<comment type="caution">
    <text evidence="3">The sequence shown here is derived from an EMBL/GenBank/DDBJ whole genome shotgun (WGS) entry which is preliminary data.</text>
</comment>
<dbReference type="RefSeq" id="WP_318600142.1">
    <property type="nucleotide sequence ID" value="NZ_JAWSTH010000098.1"/>
</dbReference>
<name>A0ABU4HWH0_9ACTN</name>
<keyword evidence="2" id="KW-0472">Membrane</keyword>
<organism evidence="3 4">
    <name type="scientific">Conexibacter stalactiti</name>
    <dbReference type="NCBI Taxonomy" id="1940611"/>
    <lineage>
        <taxon>Bacteria</taxon>
        <taxon>Bacillati</taxon>
        <taxon>Actinomycetota</taxon>
        <taxon>Thermoleophilia</taxon>
        <taxon>Solirubrobacterales</taxon>
        <taxon>Conexibacteraceae</taxon>
        <taxon>Conexibacter</taxon>
    </lineage>
</organism>
<feature type="transmembrane region" description="Helical" evidence="2">
    <location>
        <begin position="88"/>
        <end position="106"/>
    </location>
</feature>
<keyword evidence="2" id="KW-1133">Transmembrane helix</keyword>
<sequence length="145" mass="15302">MAATKTRGRQRPPARAAARAAPAGKAEKGRRGRRRGGGSALPSVSNHPRAGAQVKQAKGWAGLLGFGLVALISWRADVPVEDLVLRALAGGIVAYLVVWAVAVAVWRHLVVTELEVVREQREEEEAARRAATPPPPPPGDQSAEA</sequence>
<feature type="transmembrane region" description="Helical" evidence="2">
    <location>
        <begin position="59"/>
        <end position="76"/>
    </location>
</feature>
<feature type="region of interest" description="Disordered" evidence="1">
    <location>
        <begin position="121"/>
        <end position="145"/>
    </location>
</feature>
<dbReference type="Proteomes" id="UP001284601">
    <property type="component" value="Unassembled WGS sequence"/>
</dbReference>
<gene>
    <name evidence="3" type="ORF">R7226_25215</name>
</gene>
<feature type="compositionally biased region" description="Basic residues" evidence="1">
    <location>
        <begin position="1"/>
        <end position="12"/>
    </location>
</feature>
<accession>A0ABU4HWH0</accession>
<keyword evidence="4" id="KW-1185">Reference proteome</keyword>
<reference evidence="4" key="1">
    <citation type="submission" date="2023-07" db="EMBL/GenBank/DDBJ databases">
        <title>Conexibacter stalactiti sp. nov., isolated from stalactites in a lava cave and emended description of the genus Conexibacter.</title>
        <authorList>
            <person name="Lee S.D."/>
        </authorList>
    </citation>
    <scope>NUCLEOTIDE SEQUENCE [LARGE SCALE GENOMIC DNA]</scope>
    <source>
        <strain evidence="4">KCTC 39840</strain>
    </source>
</reference>
<evidence type="ECO:0000313" key="3">
    <source>
        <dbReference type="EMBL" id="MDW5597676.1"/>
    </source>
</evidence>
<proteinExistence type="predicted"/>
<evidence type="ECO:0000256" key="2">
    <source>
        <dbReference type="SAM" id="Phobius"/>
    </source>
</evidence>
<evidence type="ECO:0000313" key="4">
    <source>
        <dbReference type="Proteomes" id="UP001284601"/>
    </source>
</evidence>
<protein>
    <submittedName>
        <fullName evidence="3">Uncharacterized protein</fullName>
    </submittedName>
</protein>
<feature type="compositionally biased region" description="Low complexity" evidence="1">
    <location>
        <begin position="13"/>
        <end position="24"/>
    </location>
</feature>